<reference evidence="4" key="1">
    <citation type="journal article" date="2019" name="Int. J. Syst. Evol. Microbiol.">
        <title>The Global Catalogue of Microorganisms (GCM) 10K type strain sequencing project: providing services to taxonomists for standard genome sequencing and annotation.</title>
        <authorList>
            <consortium name="The Broad Institute Genomics Platform"/>
            <consortium name="The Broad Institute Genome Sequencing Center for Infectious Disease"/>
            <person name="Wu L."/>
            <person name="Ma J."/>
        </authorList>
    </citation>
    <scope>NUCLEOTIDE SEQUENCE [LARGE SCALE GENOMIC DNA]</scope>
    <source>
        <strain evidence="4">JCM 4788</strain>
    </source>
</reference>
<dbReference type="SUPFAM" id="SSF55331">
    <property type="entry name" value="Tautomerase/MIF"/>
    <property type="match status" value="1"/>
</dbReference>
<dbReference type="Proteomes" id="UP001500879">
    <property type="component" value="Unassembled WGS sequence"/>
</dbReference>
<organism evidence="3 4">
    <name type="scientific">Streptomyces luteireticuli</name>
    <dbReference type="NCBI Taxonomy" id="173858"/>
    <lineage>
        <taxon>Bacteria</taxon>
        <taxon>Bacillati</taxon>
        <taxon>Actinomycetota</taxon>
        <taxon>Actinomycetes</taxon>
        <taxon>Kitasatosporales</taxon>
        <taxon>Streptomycetaceae</taxon>
        <taxon>Streptomyces</taxon>
    </lineage>
</organism>
<sequence>MPHVHIQHFPKDFTEEERQRLAESLTEVVTRHFGVSDGAVSVALEPVDQSAWNETVYGPGITERRHLLIKHPSY</sequence>
<feature type="domain" description="4-oxalocrotonate tautomerase-like" evidence="2">
    <location>
        <begin position="2"/>
        <end position="52"/>
    </location>
</feature>
<keyword evidence="1" id="KW-0413">Isomerase</keyword>
<evidence type="ECO:0000259" key="2">
    <source>
        <dbReference type="Pfam" id="PF01361"/>
    </source>
</evidence>
<gene>
    <name evidence="3" type="ORF">GCM10010357_19340</name>
</gene>
<evidence type="ECO:0000313" key="4">
    <source>
        <dbReference type="Proteomes" id="UP001500879"/>
    </source>
</evidence>
<dbReference type="Pfam" id="PF01361">
    <property type="entry name" value="Tautomerase"/>
    <property type="match status" value="1"/>
</dbReference>
<comment type="caution">
    <text evidence="3">The sequence shown here is derived from an EMBL/GenBank/DDBJ whole genome shotgun (WGS) entry which is preliminary data.</text>
</comment>
<dbReference type="EMBL" id="BAAABX010000019">
    <property type="protein sequence ID" value="GAA0398347.1"/>
    <property type="molecule type" value="Genomic_DNA"/>
</dbReference>
<dbReference type="RefSeq" id="WP_344022076.1">
    <property type="nucleotide sequence ID" value="NZ_BAAABX010000019.1"/>
</dbReference>
<dbReference type="Gene3D" id="3.30.429.10">
    <property type="entry name" value="Macrophage Migration Inhibitory Factor"/>
    <property type="match status" value="1"/>
</dbReference>
<keyword evidence="4" id="KW-1185">Reference proteome</keyword>
<accession>A0ABP3ID05</accession>
<name>A0ABP3ID05_9ACTN</name>
<evidence type="ECO:0000313" key="3">
    <source>
        <dbReference type="EMBL" id="GAA0398347.1"/>
    </source>
</evidence>
<protein>
    <recommendedName>
        <fullName evidence="2">4-oxalocrotonate tautomerase-like domain-containing protein</fullName>
    </recommendedName>
</protein>
<evidence type="ECO:0000256" key="1">
    <source>
        <dbReference type="ARBA" id="ARBA00023235"/>
    </source>
</evidence>
<dbReference type="InterPro" id="IPR014347">
    <property type="entry name" value="Tautomerase/MIF_sf"/>
</dbReference>
<dbReference type="InterPro" id="IPR004370">
    <property type="entry name" value="4-OT-like_dom"/>
</dbReference>
<proteinExistence type="predicted"/>